<gene>
    <name evidence="6" type="primary">glgX</name>
    <name evidence="6" type="ORF">M6B22_03975</name>
</gene>
<comment type="similarity">
    <text evidence="1">Belongs to the glycosyl hydrolase 13 family.</text>
</comment>
<dbReference type="CDD" id="cd11326">
    <property type="entry name" value="AmyAc_Glg_debranch"/>
    <property type="match status" value="1"/>
</dbReference>
<protein>
    <submittedName>
        <fullName evidence="6">Glycogen debranching protein GlgX</fullName>
    </submittedName>
</protein>
<evidence type="ECO:0000256" key="1">
    <source>
        <dbReference type="ARBA" id="ARBA00008061"/>
    </source>
</evidence>
<dbReference type="InterPro" id="IPR044505">
    <property type="entry name" value="GlgX_Isoamylase_N_E_set"/>
</dbReference>
<accession>A0ABY7K3K5</accession>
<name>A0ABY7K3K5_9ACTN</name>
<dbReference type="EMBL" id="CP097463">
    <property type="protein sequence ID" value="WAX57929.1"/>
    <property type="molecule type" value="Genomic_DNA"/>
</dbReference>
<proteinExistence type="inferred from homology"/>
<dbReference type="SUPFAM" id="SSF51011">
    <property type="entry name" value="Glycosyl hydrolase domain"/>
    <property type="match status" value="1"/>
</dbReference>
<dbReference type="Proteomes" id="UP001164693">
    <property type="component" value="Chromosome"/>
</dbReference>
<dbReference type="Gene3D" id="2.60.40.1180">
    <property type="entry name" value="Golgi alpha-mannosidase II"/>
    <property type="match status" value="1"/>
</dbReference>
<dbReference type="Pfam" id="PF00128">
    <property type="entry name" value="Alpha-amylase"/>
    <property type="match status" value="1"/>
</dbReference>
<dbReference type="Gene3D" id="3.20.20.80">
    <property type="entry name" value="Glycosidases"/>
    <property type="match status" value="1"/>
</dbReference>
<dbReference type="InterPro" id="IPR017853">
    <property type="entry name" value="GH"/>
</dbReference>
<keyword evidence="2" id="KW-0378">Hydrolase</keyword>
<feature type="region of interest" description="Disordered" evidence="4">
    <location>
        <begin position="477"/>
        <end position="503"/>
    </location>
</feature>
<dbReference type="CDD" id="cd02856">
    <property type="entry name" value="E_set_GDE_Isoamylase_N"/>
    <property type="match status" value="1"/>
</dbReference>
<organism evidence="6 7">
    <name type="scientific">Jatrophihabitans cynanchi</name>
    <dbReference type="NCBI Taxonomy" id="2944128"/>
    <lineage>
        <taxon>Bacteria</taxon>
        <taxon>Bacillati</taxon>
        <taxon>Actinomycetota</taxon>
        <taxon>Actinomycetes</taxon>
        <taxon>Jatrophihabitantales</taxon>
        <taxon>Jatrophihabitantaceae</taxon>
        <taxon>Jatrophihabitans</taxon>
    </lineage>
</organism>
<dbReference type="Pfam" id="PF02922">
    <property type="entry name" value="CBM_48"/>
    <property type="match status" value="1"/>
</dbReference>
<keyword evidence="7" id="KW-1185">Reference proteome</keyword>
<dbReference type="SUPFAM" id="SSF51445">
    <property type="entry name" value="(Trans)glycosidases"/>
    <property type="match status" value="1"/>
</dbReference>
<feature type="compositionally biased region" description="Basic and acidic residues" evidence="4">
    <location>
        <begin position="477"/>
        <end position="492"/>
    </location>
</feature>
<evidence type="ECO:0000313" key="7">
    <source>
        <dbReference type="Proteomes" id="UP001164693"/>
    </source>
</evidence>
<dbReference type="SMART" id="SM00642">
    <property type="entry name" value="Aamy"/>
    <property type="match status" value="1"/>
</dbReference>
<evidence type="ECO:0000256" key="4">
    <source>
        <dbReference type="SAM" id="MobiDB-lite"/>
    </source>
</evidence>
<dbReference type="RefSeq" id="WP_269444478.1">
    <property type="nucleotide sequence ID" value="NZ_CP097463.1"/>
</dbReference>
<dbReference type="InterPro" id="IPR011837">
    <property type="entry name" value="Glycogen_debranch_GlgX"/>
</dbReference>
<dbReference type="InterPro" id="IPR014756">
    <property type="entry name" value="Ig_E-set"/>
</dbReference>
<dbReference type="InterPro" id="IPR004193">
    <property type="entry name" value="Glyco_hydro_13_N"/>
</dbReference>
<dbReference type="NCBIfam" id="TIGR02100">
    <property type="entry name" value="glgX_debranch"/>
    <property type="match status" value="1"/>
</dbReference>
<dbReference type="SUPFAM" id="SSF81296">
    <property type="entry name" value="E set domains"/>
    <property type="match status" value="1"/>
</dbReference>
<evidence type="ECO:0000256" key="2">
    <source>
        <dbReference type="ARBA" id="ARBA00022801"/>
    </source>
</evidence>
<dbReference type="PANTHER" id="PTHR43002">
    <property type="entry name" value="GLYCOGEN DEBRANCHING ENZYME"/>
    <property type="match status" value="1"/>
</dbReference>
<sequence>MLPEELTAALAARLERAWPGDPFPLGAHWDGEGTNFAIWSTTATAAQVCLFDSGGAAAGQSGTEYRIDLDDRTYHVWHGYLPGVGPGQRYGFRLDGPYDPSRGLFHNPAKLLLDPYARAIEGEFVDHPAVYADSAEDSAPHVPRSVVIHSAFPWGDDRRPNVPWDDTVIYELHVRGFTKLHPDVPPELRGTYAGLAHPAAVDYLTSLGVTAVELMPVHQFVTEPAVQARGMRNYWGYNTAGFFAPHEAYSSRRGNQVREFKSMVRALHAAGIEVILDVVYNHTAEGEPNGPVLNFRGIDNGSYYRLDEHDPSKYVDYTGCGNTFDPRHPFPLQLITDSLRYWITEMHVDGFRFDLASALARSLHDVDKLSSFFDTIHQDPVISQAKLIAEPWDVGAGGYQVGEFPPLWTEWNGRYRDTVRSFWAHGTDGVRDLAYRLTGSSDLYGDDGRLPIASINYVTAHDGFTMRDLVSYERKHNEANGEANRDGTDDNRSFNGGTEGDPAPAEVVALRRRQARNLLSTLLLSTGAPMLVAGDERWRTQQGNNNAYVQDNEISWLDWTSSDSAEDLLALVRRLLTLRRDHPVLRQRAFFEGRPVEDECKDLAWFHPAGREMSDQDWFDTGLRSIGMYLDGRGLRHRGRRGELIIDDSFLLLLHAGDSDGEFRLPATPWAAEFETVIDTTCPGGAPPSSAPVPGGASLPVRARSVRLLRVQR</sequence>
<dbReference type="Gene3D" id="2.60.40.10">
    <property type="entry name" value="Immunoglobulins"/>
    <property type="match status" value="1"/>
</dbReference>
<dbReference type="InterPro" id="IPR013780">
    <property type="entry name" value="Glyco_hydro_b"/>
</dbReference>
<dbReference type="InterPro" id="IPR013783">
    <property type="entry name" value="Ig-like_fold"/>
</dbReference>
<evidence type="ECO:0000259" key="5">
    <source>
        <dbReference type="SMART" id="SM00642"/>
    </source>
</evidence>
<feature type="domain" description="Glycosyl hydrolase family 13 catalytic" evidence="5">
    <location>
        <begin position="171"/>
        <end position="579"/>
    </location>
</feature>
<keyword evidence="3" id="KW-0326">Glycosidase</keyword>
<evidence type="ECO:0000256" key="3">
    <source>
        <dbReference type="ARBA" id="ARBA00023295"/>
    </source>
</evidence>
<dbReference type="InterPro" id="IPR006047">
    <property type="entry name" value="GH13_cat_dom"/>
</dbReference>
<evidence type="ECO:0000313" key="6">
    <source>
        <dbReference type="EMBL" id="WAX57929.1"/>
    </source>
</evidence>
<reference evidence="6" key="1">
    <citation type="submission" date="2022-05" db="EMBL/GenBank/DDBJ databases">
        <title>Jatrophihabitans sp. SB3-54 whole genome sequence.</title>
        <authorList>
            <person name="Suh M.K."/>
            <person name="Eom M.K."/>
            <person name="Kim J.S."/>
            <person name="Kim H.S."/>
            <person name="Do H.E."/>
            <person name="Shin Y.K."/>
            <person name="Lee J.-S."/>
        </authorList>
    </citation>
    <scope>NUCLEOTIDE SEQUENCE</scope>
    <source>
        <strain evidence="6">SB3-54</strain>
    </source>
</reference>